<feature type="compositionally biased region" description="Low complexity" evidence="20">
    <location>
        <begin position="419"/>
        <end position="441"/>
    </location>
</feature>
<dbReference type="PANTHER" id="PTHR25465:SF77">
    <property type="entry name" value="E3 UBIQUITIN_ISG15 LIGASE TRIM25"/>
    <property type="match status" value="1"/>
</dbReference>
<dbReference type="GO" id="GO:0006513">
    <property type="term" value="P:protein monoubiquitination"/>
    <property type="evidence" value="ECO:0007669"/>
    <property type="project" value="Ensembl"/>
</dbReference>
<dbReference type="SMART" id="SM00184">
    <property type="entry name" value="RING"/>
    <property type="match status" value="1"/>
</dbReference>
<dbReference type="SUPFAM" id="SSF57850">
    <property type="entry name" value="RING/U-box"/>
    <property type="match status" value="1"/>
</dbReference>
<dbReference type="Gene3D" id="3.30.160.60">
    <property type="entry name" value="Classic Zinc Finger"/>
    <property type="match status" value="1"/>
</dbReference>
<evidence type="ECO:0000256" key="19">
    <source>
        <dbReference type="PROSITE-ProRule" id="PRU00175"/>
    </source>
</evidence>
<dbReference type="GeneTree" id="ENSGT00940000160741"/>
<dbReference type="InterPro" id="IPR001870">
    <property type="entry name" value="B30.2/SPRY"/>
</dbReference>
<feature type="region of interest" description="Disordered" evidence="20">
    <location>
        <begin position="365"/>
        <end position="445"/>
    </location>
</feature>
<dbReference type="PROSITE" id="PS00518">
    <property type="entry name" value="ZF_RING_1"/>
    <property type="match status" value="1"/>
</dbReference>
<feature type="compositionally biased region" description="Basic and acidic residues" evidence="20">
    <location>
        <begin position="397"/>
        <end position="413"/>
    </location>
</feature>
<evidence type="ECO:0000256" key="18">
    <source>
        <dbReference type="ARBA" id="ARBA00034460"/>
    </source>
</evidence>
<dbReference type="GO" id="GO:0043123">
    <property type="term" value="P:positive regulation of canonical NF-kappaB signal transduction"/>
    <property type="evidence" value="ECO:0007669"/>
    <property type="project" value="Ensembl"/>
</dbReference>
<dbReference type="GO" id="GO:0016604">
    <property type="term" value="C:nuclear body"/>
    <property type="evidence" value="ECO:0007669"/>
    <property type="project" value="Ensembl"/>
</dbReference>
<dbReference type="GO" id="GO:0044790">
    <property type="term" value="P:suppression of viral release by host"/>
    <property type="evidence" value="ECO:0007669"/>
    <property type="project" value="Ensembl"/>
</dbReference>
<feature type="domain" description="B30.2/SPRY" evidence="22">
    <location>
        <begin position="442"/>
        <end position="633"/>
    </location>
</feature>
<evidence type="ECO:0000256" key="3">
    <source>
        <dbReference type="ARBA" id="ARBA00004496"/>
    </source>
</evidence>
<evidence type="ECO:0000256" key="16">
    <source>
        <dbReference type="ARBA" id="ARBA00023054"/>
    </source>
</evidence>
<dbReference type="SUPFAM" id="SSF57845">
    <property type="entry name" value="B-box zinc-binding domain"/>
    <property type="match status" value="1"/>
</dbReference>
<dbReference type="GO" id="GO:0043627">
    <property type="term" value="P:response to estrogen"/>
    <property type="evidence" value="ECO:0007669"/>
    <property type="project" value="Ensembl"/>
</dbReference>
<dbReference type="InterPro" id="IPR013083">
    <property type="entry name" value="Znf_RING/FYVE/PHD"/>
</dbReference>
<dbReference type="GO" id="GO:0039552">
    <property type="term" value="F:RIG-I binding"/>
    <property type="evidence" value="ECO:0007669"/>
    <property type="project" value="Ensembl"/>
</dbReference>
<evidence type="ECO:0000256" key="9">
    <source>
        <dbReference type="ARBA" id="ARBA00022588"/>
    </source>
</evidence>
<evidence type="ECO:0000313" key="23">
    <source>
        <dbReference type="Ensembl" id="ENSSPUP00000006963.1"/>
    </source>
</evidence>
<dbReference type="InterPro" id="IPR003877">
    <property type="entry name" value="SPRY_dom"/>
</dbReference>
<dbReference type="Gene3D" id="4.10.830.40">
    <property type="match status" value="1"/>
</dbReference>
<dbReference type="Proteomes" id="UP000694392">
    <property type="component" value="Unplaced"/>
</dbReference>
<evidence type="ECO:0000256" key="5">
    <source>
        <dbReference type="ARBA" id="ARBA00009651"/>
    </source>
</evidence>
<evidence type="ECO:0000256" key="14">
    <source>
        <dbReference type="ARBA" id="ARBA00022833"/>
    </source>
</evidence>
<dbReference type="PROSITE" id="PS50089">
    <property type="entry name" value="ZF_RING_2"/>
    <property type="match status" value="1"/>
</dbReference>
<evidence type="ECO:0000256" key="11">
    <source>
        <dbReference type="ARBA" id="ARBA00022723"/>
    </source>
</evidence>
<dbReference type="CDD" id="cd19776">
    <property type="entry name" value="Bbox2_TRIM25_C-IV"/>
    <property type="match status" value="1"/>
</dbReference>
<keyword evidence="12 19" id="KW-0863">Zinc-finger</keyword>
<dbReference type="GO" id="GO:0003713">
    <property type="term" value="F:transcription coactivator activity"/>
    <property type="evidence" value="ECO:0007669"/>
    <property type="project" value="Ensembl"/>
</dbReference>
<dbReference type="FunFam" id="2.60.120.920:FF:000045">
    <property type="entry name" value="E3 ubiquitin/ISG15 ligase TRIM25"/>
    <property type="match status" value="1"/>
</dbReference>
<keyword evidence="24" id="KW-1185">Reference proteome</keyword>
<keyword evidence="11" id="KW-0479">Metal-binding</keyword>
<organism evidence="23 24">
    <name type="scientific">Sphenodon punctatus</name>
    <name type="common">Tuatara</name>
    <name type="synonym">Hatteria punctata</name>
    <dbReference type="NCBI Taxonomy" id="8508"/>
    <lineage>
        <taxon>Eukaryota</taxon>
        <taxon>Metazoa</taxon>
        <taxon>Chordata</taxon>
        <taxon>Craniata</taxon>
        <taxon>Vertebrata</taxon>
        <taxon>Euteleostomi</taxon>
        <taxon>Lepidosauria</taxon>
        <taxon>Sphenodontia</taxon>
        <taxon>Sphenodontidae</taxon>
        <taxon>Sphenodon</taxon>
    </lineage>
</organism>
<reference evidence="23" key="2">
    <citation type="submission" date="2025-09" db="UniProtKB">
        <authorList>
            <consortium name="Ensembl"/>
        </authorList>
    </citation>
    <scope>IDENTIFICATION</scope>
</reference>
<evidence type="ECO:0000256" key="2">
    <source>
        <dbReference type="ARBA" id="ARBA00004123"/>
    </source>
</evidence>
<sequence>MADSLRRAPSVPSFKDLEEELTCSICLCVFESPVTTPCGHNFCQSCLEMTWGGQAEFSCPHCRTPFLGRPVLKKNTVLCSVVEQFHSTKTEPPQETWGSPEGKSPPQVPCDSCLEEAAAKTCLTCMASFCQEHLRPHLESRAFQGHQLCQPLRDLQQRKCREHSKLLEYYCKEHASCICCVCLVSHKTCIINPMQAAKAEKERQLKNKLTELYNLGEKASQSLDEVRVQQKQASEMAARKLDLLKNEYVEIKALIEQEENESLKKVEDEETRVSTKFDYVYNVLGRKKNEIQTIRDQIEMMLVEDDDIVFLQKTAKLRQSSIKDVFIPRNDLDQSLIHGVYQRAFGLKETVKCFVAQPQEKKVVGGAQWKPKAFNTSKPQVPGRKNPGANAPQEENPFEKSQQKSREDVDSKERRKPPKAASGPGKKTPTPRAPSASRASSGPIESFLTNSREELLQYPYKITLDFNTVHNKVILSEGNTKMSVSETPQNYGIHPRRFNYCSQVLGYQCFKQGTHYWEVDLEHHNFCGIGICYGSMERQGADSRLGRNSSSWCIEWFNAKISAWHNDVEKRLPNTKATRVGVLLSYEGGFVIFFGLAEKMNVIYKFRAQFTEALYPAFWLFSSGTTLSVCQLK</sequence>
<evidence type="ECO:0000256" key="6">
    <source>
        <dbReference type="ARBA" id="ARBA00012483"/>
    </source>
</evidence>
<dbReference type="InterPro" id="IPR043136">
    <property type="entry name" value="B30.2/SPRY_sf"/>
</dbReference>
<dbReference type="PANTHER" id="PTHR25465">
    <property type="entry name" value="B-BOX DOMAIN CONTAINING"/>
    <property type="match status" value="1"/>
</dbReference>
<protein>
    <recommendedName>
        <fullName evidence="6">RING-type E3 ubiquitin transferase</fullName>
        <ecNumber evidence="6">2.3.2.27</ecNumber>
    </recommendedName>
</protein>
<evidence type="ECO:0000256" key="13">
    <source>
        <dbReference type="ARBA" id="ARBA00022786"/>
    </source>
</evidence>
<accession>A0A8D0L4H6</accession>
<comment type="pathway">
    <text evidence="4">Protein modification; protein ubiquitination.</text>
</comment>
<keyword evidence="7" id="KW-0963">Cytoplasm</keyword>
<gene>
    <name evidence="23" type="primary">TRIM25</name>
</gene>
<evidence type="ECO:0000259" key="22">
    <source>
        <dbReference type="PROSITE" id="PS50188"/>
    </source>
</evidence>
<name>A0A8D0L4H6_SPHPU</name>
<keyword evidence="8" id="KW-0597">Phosphoprotein</keyword>
<dbReference type="GO" id="GO:0002753">
    <property type="term" value="P:cytoplasmic pattern recognition receptor signaling pathway"/>
    <property type="evidence" value="ECO:0007669"/>
    <property type="project" value="Ensembl"/>
</dbReference>
<dbReference type="Ensembl" id="ENSSPUT00000007416.1">
    <property type="protein sequence ID" value="ENSSPUP00000006963.1"/>
    <property type="gene ID" value="ENSSPUG00000005388.1"/>
</dbReference>
<dbReference type="CDD" id="cd16597">
    <property type="entry name" value="RING-HC_TRIM25_C-IV"/>
    <property type="match status" value="1"/>
</dbReference>
<dbReference type="InterPro" id="IPR006574">
    <property type="entry name" value="PRY"/>
</dbReference>
<dbReference type="InterPro" id="IPR001841">
    <property type="entry name" value="Znf_RING"/>
</dbReference>
<dbReference type="GO" id="GO:0019076">
    <property type="term" value="P:viral release from host cell"/>
    <property type="evidence" value="ECO:0007669"/>
    <property type="project" value="Ensembl"/>
</dbReference>
<evidence type="ECO:0000313" key="24">
    <source>
        <dbReference type="Proteomes" id="UP000694392"/>
    </source>
</evidence>
<dbReference type="GO" id="GO:0008270">
    <property type="term" value="F:zinc ion binding"/>
    <property type="evidence" value="ECO:0007669"/>
    <property type="project" value="UniProtKB-KW"/>
</dbReference>
<keyword evidence="9" id="KW-0399">Innate immunity</keyword>
<keyword evidence="16" id="KW-0175">Coiled coil</keyword>
<dbReference type="GO" id="GO:0070936">
    <property type="term" value="P:protein K48-linked ubiquitination"/>
    <property type="evidence" value="ECO:0007669"/>
    <property type="project" value="Ensembl"/>
</dbReference>
<evidence type="ECO:0000256" key="20">
    <source>
        <dbReference type="SAM" id="MobiDB-lite"/>
    </source>
</evidence>
<comment type="catalytic activity">
    <reaction evidence="1">
        <text>S-ubiquitinyl-[E2 ubiquitin-conjugating enzyme]-L-cysteine + [acceptor protein]-L-lysine = [E2 ubiquitin-conjugating enzyme]-L-cysteine + N(6)-ubiquitinyl-[acceptor protein]-L-lysine.</text>
        <dbReference type="EC" id="2.3.2.27"/>
    </reaction>
</comment>
<evidence type="ECO:0000256" key="12">
    <source>
        <dbReference type="ARBA" id="ARBA00022771"/>
    </source>
</evidence>
<dbReference type="Pfam" id="PF13765">
    <property type="entry name" value="PRY"/>
    <property type="match status" value="1"/>
</dbReference>
<evidence type="ECO:0000256" key="8">
    <source>
        <dbReference type="ARBA" id="ARBA00022553"/>
    </source>
</evidence>
<dbReference type="GO" id="GO:0036503">
    <property type="term" value="P:ERAD pathway"/>
    <property type="evidence" value="ECO:0007669"/>
    <property type="project" value="Ensembl"/>
</dbReference>
<dbReference type="CDD" id="cd19842">
    <property type="entry name" value="Bbox1_TRIM25-like_C-IV"/>
    <property type="match status" value="1"/>
</dbReference>
<evidence type="ECO:0000256" key="15">
    <source>
        <dbReference type="ARBA" id="ARBA00022859"/>
    </source>
</evidence>
<comment type="similarity">
    <text evidence="5">Belongs to the ohanin/vespryn family.</text>
</comment>
<dbReference type="PROSITE" id="PS50188">
    <property type="entry name" value="B302_SPRY"/>
    <property type="match status" value="1"/>
</dbReference>
<dbReference type="GO" id="GO:0034599">
    <property type="term" value="P:cellular response to oxidative stress"/>
    <property type="evidence" value="ECO:0007669"/>
    <property type="project" value="Ensembl"/>
</dbReference>
<dbReference type="GO" id="GO:1990830">
    <property type="term" value="P:cellular response to leukemia inhibitory factor"/>
    <property type="evidence" value="ECO:0007669"/>
    <property type="project" value="Ensembl"/>
</dbReference>
<dbReference type="SMART" id="SM00449">
    <property type="entry name" value="SPRY"/>
    <property type="match status" value="1"/>
</dbReference>
<dbReference type="AlphaFoldDB" id="A0A8D0L4H6"/>
<keyword evidence="14" id="KW-0862">Zinc</keyword>
<proteinExistence type="inferred from homology"/>
<dbReference type="InterPro" id="IPR027370">
    <property type="entry name" value="Znf-RING_euk"/>
</dbReference>
<dbReference type="Gene3D" id="2.60.120.920">
    <property type="match status" value="1"/>
</dbReference>
<reference evidence="23" key="1">
    <citation type="submission" date="2025-08" db="UniProtKB">
        <authorList>
            <consortium name="Ensembl"/>
        </authorList>
    </citation>
    <scope>IDENTIFICATION</scope>
</reference>
<comment type="subcellular location">
    <subcellularLocation>
        <location evidence="3">Cytoplasm</location>
    </subcellularLocation>
    <subcellularLocation>
        <location evidence="2">Nucleus</location>
    </subcellularLocation>
</comment>
<dbReference type="GO" id="GO:0046596">
    <property type="term" value="P:regulation of viral entry into host cell"/>
    <property type="evidence" value="ECO:0007669"/>
    <property type="project" value="Ensembl"/>
</dbReference>
<evidence type="ECO:0000256" key="10">
    <source>
        <dbReference type="ARBA" id="ARBA00022679"/>
    </source>
</evidence>
<dbReference type="Gene3D" id="3.30.40.10">
    <property type="entry name" value="Zinc/RING finger domain, C3HC4 (zinc finger)"/>
    <property type="match status" value="1"/>
</dbReference>
<keyword evidence="10" id="KW-0808">Transferase</keyword>
<dbReference type="EC" id="2.3.2.27" evidence="6"/>
<dbReference type="PRINTS" id="PR01407">
    <property type="entry name" value="BUTYPHLNCDUF"/>
</dbReference>
<dbReference type="GO" id="GO:0046597">
    <property type="term" value="P:host-mediated suppression of symbiont invasion"/>
    <property type="evidence" value="ECO:0007669"/>
    <property type="project" value="Ensembl"/>
</dbReference>
<dbReference type="GO" id="GO:0140374">
    <property type="term" value="P:antiviral innate immune response"/>
    <property type="evidence" value="ECO:0007669"/>
    <property type="project" value="Ensembl"/>
</dbReference>
<dbReference type="InterPro" id="IPR013320">
    <property type="entry name" value="ConA-like_dom_sf"/>
</dbReference>
<comment type="function">
    <text evidence="18">Neurotoxin that produces dose-dependent hypolocomotion and hyperalgesia in mice. May directly act on the central nervous system, as it is 6500-fold more potent when administered intracerebroventricularly than intraperitoneal.</text>
</comment>
<dbReference type="GO" id="GO:0061630">
    <property type="term" value="F:ubiquitin protein ligase activity"/>
    <property type="evidence" value="ECO:0007669"/>
    <property type="project" value="UniProtKB-EC"/>
</dbReference>
<dbReference type="GO" id="GO:0043161">
    <property type="term" value="P:proteasome-mediated ubiquitin-dependent protein catabolic process"/>
    <property type="evidence" value="ECO:0007669"/>
    <property type="project" value="Ensembl"/>
</dbReference>
<keyword evidence="13" id="KW-0833">Ubl conjugation pathway</keyword>
<dbReference type="OMA" id="VCYGSMP"/>
<evidence type="ECO:0000256" key="7">
    <source>
        <dbReference type="ARBA" id="ARBA00022490"/>
    </source>
</evidence>
<dbReference type="InterPro" id="IPR051051">
    <property type="entry name" value="E3_ubiq-ligase_TRIM/RNF"/>
</dbReference>
<dbReference type="InterPro" id="IPR017907">
    <property type="entry name" value="Znf_RING_CS"/>
</dbReference>
<keyword evidence="15" id="KW-0391">Immunity</keyword>
<dbReference type="Pfam" id="PF13445">
    <property type="entry name" value="zf-RING_UBOX"/>
    <property type="match status" value="1"/>
</dbReference>
<dbReference type="Pfam" id="PF00622">
    <property type="entry name" value="SPRY"/>
    <property type="match status" value="1"/>
</dbReference>
<keyword evidence="17" id="KW-0539">Nucleus</keyword>
<dbReference type="GO" id="GO:0005829">
    <property type="term" value="C:cytosol"/>
    <property type="evidence" value="ECO:0007669"/>
    <property type="project" value="Ensembl"/>
</dbReference>
<dbReference type="GO" id="GO:0032880">
    <property type="term" value="P:regulation of protein localization"/>
    <property type="evidence" value="ECO:0007669"/>
    <property type="project" value="Ensembl"/>
</dbReference>
<dbReference type="GO" id="GO:0010494">
    <property type="term" value="C:cytoplasmic stress granule"/>
    <property type="evidence" value="ECO:0007669"/>
    <property type="project" value="Ensembl"/>
</dbReference>
<evidence type="ECO:0000256" key="17">
    <source>
        <dbReference type="ARBA" id="ARBA00023242"/>
    </source>
</evidence>
<dbReference type="InterPro" id="IPR003879">
    <property type="entry name" value="Butyrophylin_SPRY"/>
</dbReference>
<evidence type="ECO:0000256" key="4">
    <source>
        <dbReference type="ARBA" id="ARBA00004906"/>
    </source>
</evidence>
<dbReference type="SUPFAM" id="SSF49899">
    <property type="entry name" value="Concanavalin A-like lectins/glucanases"/>
    <property type="match status" value="1"/>
</dbReference>
<dbReference type="GO" id="GO:0009299">
    <property type="term" value="P:mRNA transcription"/>
    <property type="evidence" value="ECO:0007669"/>
    <property type="project" value="Ensembl"/>
</dbReference>
<dbReference type="SMART" id="SM00589">
    <property type="entry name" value="PRY"/>
    <property type="match status" value="1"/>
</dbReference>
<evidence type="ECO:0000259" key="21">
    <source>
        <dbReference type="PROSITE" id="PS50089"/>
    </source>
</evidence>
<feature type="domain" description="RING-type" evidence="21">
    <location>
        <begin position="23"/>
        <end position="63"/>
    </location>
</feature>
<evidence type="ECO:0000256" key="1">
    <source>
        <dbReference type="ARBA" id="ARBA00000900"/>
    </source>
</evidence>